<evidence type="ECO:0008006" key="2">
    <source>
        <dbReference type="Google" id="ProtNLM"/>
    </source>
</evidence>
<dbReference type="InterPro" id="IPR022028">
    <property type="entry name" value="DUF3604"/>
</dbReference>
<sequence>HFYSNPGGYAVVWAEENSRDAIFTAIQRKETYATSGTRPKVRFFAGPDLPPTLCDDANAITKAYEMGVPMGRAIPRTDKAPRFFVAADKDPGFANNRGTDLQRIQIVKGWVDQDGSSHEKVIDVAGKADNGATVDPENCDRIGQGEAKLCTVWQDPEFDPEAPAFYYARVLENPTCRWSTLQCQASGVNPFSAQCQQEAEIANKTAREKQHADGDVYGKCCLDPEKEPFYSPVIQERAWTSPIWYLQRLPNGTD</sequence>
<accession>A0A382S5Y4</accession>
<feature type="non-terminal residue" evidence="1">
    <location>
        <position position="1"/>
    </location>
</feature>
<organism evidence="1">
    <name type="scientific">marine metagenome</name>
    <dbReference type="NCBI Taxonomy" id="408172"/>
    <lineage>
        <taxon>unclassified sequences</taxon>
        <taxon>metagenomes</taxon>
        <taxon>ecological metagenomes</taxon>
    </lineage>
</organism>
<dbReference type="EMBL" id="UINC01126673">
    <property type="protein sequence ID" value="SVD05300.1"/>
    <property type="molecule type" value="Genomic_DNA"/>
</dbReference>
<dbReference type="Pfam" id="PF12228">
    <property type="entry name" value="DUF3604"/>
    <property type="match status" value="1"/>
</dbReference>
<reference evidence="1" key="1">
    <citation type="submission" date="2018-05" db="EMBL/GenBank/DDBJ databases">
        <authorList>
            <person name="Lanie J.A."/>
            <person name="Ng W.-L."/>
            <person name="Kazmierczak K.M."/>
            <person name="Andrzejewski T.M."/>
            <person name="Davidsen T.M."/>
            <person name="Wayne K.J."/>
            <person name="Tettelin H."/>
            <person name="Glass J.I."/>
            <person name="Rusch D."/>
            <person name="Podicherti R."/>
            <person name="Tsui H.-C.T."/>
            <person name="Winkler M.E."/>
        </authorList>
    </citation>
    <scope>NUCLEOTIDE SEQUENCE</scope>
</reference>
<proteinExistence type="predicted"/>
<dbReference type="AlphaFoldDB" id="A0A382S5Y4"/>
<gene>
    <name evidence="1" type="ORF">METZ01_LOCUS358154</name>
</gene>
<protein>
    <recommendedName>
        <fullName evidence="2">DUF3604 domain-containing protein</fullName>
    </recommendedName>
</protein>
<name>A0A382S5Y4_9ZZZZ</name>
<evidence type="ECO:0000313" key="1">
    <source>
        <dbReference type="EMBL" id="SVD05300.1"/>
    </source>
</evidence>